<keyword evidence="7" id="KW-1185">Reference proteome</keyword>
<reference evidence="6" key="1">
    <citation type="journal article" date="2022" name="Int. J. Mol. Sci.">
        <title>Draft Genome of Tanacetum Coccineum: Genomic Comparison of Closely Related Tanacetum-Family Plants.</title>
        <authorList>
            <person name="Yamashiro T."/>
            <person name="Shiraishi A."/>
            <person name="Nakayama K."/>
            <person name="Satake H."/>
        </authorList>
    </citation>
    <scope>NUCLEOTIDE SEQUENCE</scope>
</reference>
<feature type="compositionally biased region" description="Polar residues" evidence="4">
    <location>
        <begin position="1182"/>
        <end position="1191"/>
    </location>
</feature>
<dbReference type="Pfam" id="PF07727">
    <property type="entry name" value="RVT_2"/>
    <property type="match status" value="1"/>
</dbReference>
<name>A0ABQ5IIM1_9ASTR</name>
<feature type="compositionally biased region" description="Low complexity" evidence="4">
    <location>
        <begin position="1629"/>
        <end position="1642"/>
    </location>
</feature>
<dbReference type="PANTHER" id="PTHR42648:SF18">
    <property type="entry name" value="RETROTRANSPOSON, UNCLASSIFIED-LIKE PROTEIN"/>
    <property type="match status" value="1"/>
</dbReference>
<dbReference type="InterPro" id="IPR012337">
    <property type="entry name" value="RNaseH-like_sf"/>
</dbReference>
<dbReference type="Pfam" id="PF14223">
    <property type="entry name" value="Retrotran_gag_2"/>
    <property type="match status" value="1"/>
</dbReference>
<feature type="compositionally biased region" description="Polar residues" evidence="4">
    <location>
        <begin position="2142"/>
        <end position="2158"/>
    </location>
</feature>
<feature type="region of interest" description="Disordered" evidence="4">
    <location>
        <begin position="2026"/>
        <end position="2103"/>
    </location>
</feature>
<evidence type="ECO:0000256" key="1">
    <source>
        <dbReference type="ARBA" id="ARBA00022723"/>
    </source>
</evidence>
<dbReference type="InterPro" id="IPR039537">
    <property type="entry name" value="Retrotran_Ty1/copia-like"/>
</dbReference>
<dbReference type="SUPFAM" id="SSF53098">
    <property type="entry name" value="Ribonuclease H-like"/>
    <property type="match status" value="1"/>
</dbReference>
<feature type="region of interest" description="Disordered" evidence="4">
    <location>
        <begin position="1676"/>
        <end position="1713"/>
    </location>
</feature>
<feature type="compositionally biased region" description="Polar residues" evidence="4">
    <location>
        <begin position="1618"/>
        <end position="1628"/>
    </location>
</feature>
<keyword evidence="2" id="KW-0378">Hydrolase</keyword>
<feature type="region of interest" description="Disordered" evidence="4">
    <location>
        <begin position="2115"/>
        <end position="2232"/>
    </location>
</feature>
<protein>
    <submittedName>
        <fullName evidence="6">Retrovirus-related pol polyprotein from transposon TNT 1-94</fullName>
    </submittedName>
</protein>
<dbReference type="PROSITE" id="PS50994">
    <property type="entry name" value="INTEGRASE"/>
    <property type="match status" value="1"/>
</dbReference>
<evidence type="ECO:0000256" key="2">
    <source>
        <dbReference type="ARBA" id="ARBA00022801"/>
    </source>
</evidence>
<feature type="region of interest" description="Disordered" evidence="4">
    <location>
        <begin position="1134"/>
        <end position="1191"/>
    </location>
</feature>
<dbReference type="Gene3D" id="3.30.420.10">
    <property type="entry name" value="Ribonuclease H-like superfamily/Ribonuclease H"/>
    <property type="match status" value="2"/>
</dbReference>
<keyword evidence="3" id="KW-0175">Coiled coil</keyword>
<evidence type="ECO:0000313" key="7">
    <source>
        <dbReference type="Proteomes" id="UP001151760"/>
    </source>
</evidence>
<comment type="caution">
    <text evidence="6">The sequence shown here is derived from an EMBL/GenBank/DDBJ whole genome shotgun (WGS) entry which is preliminary data.</text>
</comment>
<feature type="domain" description="Integrase catalytic" evidence="5">
    <location>
        <begin position="1417"/>
        <end position="1514"/>
    </location>
</feature>
<evidence type="ECO:0000256" key="4">
    <source>
        <dbReference type="SAM" id="MobiDB-lite"/>
    </source>
</evidence>
<dbReference type="InterPro" id="IPR025724">
    <property type="entry name" value="GAG-pre-integrase_dom"/>
</dbReference>
<dbReference type="PANTHER" id="PTHR42648">
    <property type="entry name" value="TRANSPOSASE, PUTATIVE-RELATED"/>
    <property type="match status" value="1"/>
</dbReference>
<sequence length="2232" mass="254274">MSNLHGRYHMNAGQKCAHPQLGPERARVYSDLSPEDKDRYNADIRATNILLQGLPEDIYTLINHYTEAKDIWDNVKMLLEVSKLTKEDRESQLYDDFEHFRQNKGETIHDYYVWFAKLINDMRNIKMTMSRMQLNSKFVNNMLPEWGRFVTIVKLNRGLRDSNYDQLYAYLKQHKAHANKNKMMLDRFTQHTVDPLALMSNVSHQQYYSQSSTTPPHFADNTQLDSGISPTDNLIENLTNTLALLTQSYKTYLPQTNNQLRTSSNTRNQATVQDDRVVIQNVQGRQNKGQGNNVRGAGRQDNVIDEDVDEQPVQDLALNVNNVFQANDCDAFDSDVDEAPTAQTMFIENLSSSDHVYDEASLSYDLGILSEVHDHDHYQDVVCEHHEVYEMHDDVQPNYIVDSHADYTSDSNMIPYDQYVKDNAVTFIQSNVSSIPNDAYMMILNDIYEPSTQCVSVPTQNNVVDNSLTAKLATYKEQVELYKRRAKFELIEREQKINEQLRIVIADRNRKKKNLKGNFIRKNCNLLYHLTITVQWVEEVTSLKKDFKQKENRYLEEFLDMKALKEMNKIAIGYKNPLCLTRAKQAQPALYNGHEIIKTNHVPTIVHNSEDILEIAEITRKKMNDKMKDPECVKKKVKIAPHDYSKENYLATFTPQKQLTPEQIFWSKDLIKMKAEALKEQTRASRPIKALMMYPPSTPTTLRITPTGLTEGERGFEQTKECYLTEVIPFFKTLKEHFEGIQKALTKEIKEMKEIFKELEAEVDQNVVNRKHDEIKQKNILIANDNLIADCLSKEVFYIATNSEHTVSRFTEMHDAHTVVQTRCLELEAELSKLLDKFQKDDHTELVKRFSNLEVNHLNLQLKYQNLKESFGNNTSLPARDAPDFDSVFVIKKMKAYIQGKYNAIKKLRMQISQLKETRSKADRTIDFRALDFQITQLIEKVNVLQEQNELFRAENEKVKQHYKELYDSIKITRAKHIEQTTALLTDNENLKAQIHENLKCITMDSVKPRVLAPGRYAIDVEPIPPRNRNNREVHLDYLKHLKESVETLREIVEEAKVERPLDSSLASACLYTKHSQELLEYVIGTCPKDFNQRDKKHAATPLTRKKQVTFEDQCETSNSNTHTNVAQLNIQKTNVPVPPSTGVNSCTDASGSQPRSNTKKNRILPAKSVNKKKVEEHPRTNKSSLKTTNRIDSSISSKRTVINLNSHSVCKTCNKCLISANHDMCVVNYFHSVNASPSVKNVVRKVQQVWKPKQVKQVWKPTGKILTMVYYVEGLGHNLFFVGQFCDSDPEVAFRKHSCYVRDTDGVELIKGSRGSNLYTISVEDMMKSSPICLLSKASKNKSWLWHRCLNHLNFGTINDLARKDLVRGLPRLKFEKDHLCSACQLGKSKKHTHTPKAENTNLEVLNTLHMDLCGPMRVQTINGKKCILDIVDDYSRFTWVKFLRSKDETLENGVVERRNHTLVEAARIMLIFSKALMFLWAEVVATACYTQNRSLIHTRHNKTPYELVHDKKPDLTFFRVFGALCYPTNDSEDLENYTNLKFCWLCTKQKGYKIYNKRTRRIMETIHVQFDELSEPMAPVQLSTGPAPTFLMPGQIKPPRVKRLVSPAPAVPVPVNSTGTPSSTTIAQDAPSPSHSPSSLALQSLSFQQGVAAESTSMEDNPLAPVDNDPFVNVFAPEPSSEASSSRDVSSAESTYVTQPHHHLGKWSKDHPLDNVIGNPSRLCIYKVKLDEYGDVLKNKARLVAKGYRQKEGIDFEESFAPVALIEAIRIFIANAVSKNMTIYQMNVKTTFLNGELKEVYVCQPEGFVDPDHPTHDYRLKKALYGLKKDPRALTLKVNSDKMADKNVPAPAPTRSDDQILPFAAWVPIGKSYHVLDLQKRQKNLIFQIAAGTYRFQLDENWFTLDANLLREALEITPIDQAHPFVSPPSGDAIMDFVNELGYPEVIHFVSSMAVNNMYQPWRTILVRASYADLSTDKANFRVPTKKGKKTNLTSASPFHLAEEDLRLGNLKFISKGEIDEKVAAEKEGKKKSASTKQPMPKPAIEKSSKPAPALKPKVTKLVDEPDEELAHSEPEPEPEHQGKGEEFDMERVIQMSLESGKAIATEEKATQSLLALHTPKRRSTMDQFILQRRTLATEEASSGPSAQPQDDTSANIVRDSPSLVDTKTRAESDKTNSGVEKTTEMDQDQAGSDPGESLKSQPQPEQVHMDKDQAGPDPGISVLPCWTSP</sequence>
<dbReference type="Pfam" id="PF13976">
    <property type="entry name" value="gag_pre-integrs"/>
    <property type="match status" value="1"/>
</dbReference>
<keyword evidence="1" id="KW-0479">Metal-binding</keyword>
<dbReference type="Proteomes" id="UP001151760">
    <property type="component" value="Unassembled WGS sequence"/>
</dbReference>
<evidence type="ECO:0000259" key="5">
    <source>
        <dbReference type="PROSITE" id="PS50994"/>
    </source>
</evidence>
<reference evidence="6" key="2">
    <citation type="submission" date="2022-01" db="EMBL/GenBank/DDBJ databases">
        <authorList>
            <person name="Yamashiro T."/>
            <person name="Shiraishi A."/>
            <person name="Satake H."/>
            <person name="Nakayama K."/>
        </authorList>
    </citation>
    <scope>NUCLEOTIDE SEQUENCE</scope>
</reference>
<dbReference type="InterPro" id="IPR013103">
    <property type="entry name" value="RVT_2"/>
</dbReference>
<evidence type="ECO:0000256" key="3">
    <source>
        <dbReference type="SAM" id="Coils"/>
    </source>
</evidence>
<proteinExistence type="predicted"/>
<evidence type="ECO:0000313" key="6">
    <source>
        <dbReference type="EMBL" id="GJU00015.1"/>
    </source>
</evidence>
<feature type="compositionally biased region" description="Basic and acidic residues" evidence="4">
    <location>
        <begin position="2063"/>
        <end position="2094"/>
    </location>
</feature>
<organism evidence="6 7">
    <name type="scientific">Tanacetum coccineum</name>
    <dbReference type="NCBI Taxonomy" id="301880"/>
    <lineage>
        <taxon>Eukaryota</taxon>
        <taxon>Viridiplantae</taxon>
        <taxon>Streptophyta</taxon>
        <taxon>Embryophyta</taxon>
        <taxon>Tracheophyta</taxon>
        <taxon>Spermatophyta</taxon>
        <taxon>Magnoliopsida</taxon>
        <taxon>eudicotyledons</taxon>
        <taxon>Gunneridae</taxon>
        <taxon>Pentapetalae</taxon>
        <taxon>asterids</taxon>
        <taxon>campanulids</taxon>
        <taxon>Asterales</taxon>
        <taxon>Asteraceae</taxon>
        <taxon>Asteroideae</taxon>
        <taxon>Anthemideae</taxon>
        <taxon>Anthemidinae</taxon>
        <taxon>Tanacetum</taxon>
    </lineage>
</organism>
<dbReference type="EMBL" id="BQNB010020823">
    <property type="protein sequence ID" value="GJU00015.1"/>
    <property type="molecule type" value="Genomic_DNA"/>
</dbReference>
<feature type="coiled-coil region" evidence="3">
    <location>
        <begin position="898"/>
        <end position="962"/>
    </location>
</feature>
<feature type="compositionally biased region" description="Low complexity" evidence="4">
    <location>
        <begin position="1678"/>
        <end position="1696"/>
    </location>
</feature>
<accession>A0ABQ5IIM1</accession>
<dbReference type="InterPro" id="IPR036397">
    <property type="entry name" value="RNaseH_sf"/>
</dbReference>
<dbReference type="InterPro" id="IPR001584">
    <property type="entry name" value="Integrase_cat-core"/>
</dbReference>
<feature type="compositionally biased region" description="Polar residues" evidence="4">
    <location>
        <begin position="1142"/>
        <end position="1157"/>
    </location>
</feature>
<feature type="region of interest" description="Disordered" evidence="4">
    <location>
        <begin position="1612"/>
        <end position="1642"/>
    </location>
</feature>
<feature type="coiled-coil region" evidence="3">
    <location>
        <begin position="742"/>
        <end position="769"/>
    </location>
</feature>
<gene>
    <name evidence="6" type="ORF">Tco_1110353</name>
</gene>